<dbReference type="InterPro" id="IPR000620">
    <property type="entry name" value="EamA_dom"/>
</dbReference>
<feature type="transmembrane region" description="Helical" evidence="6">
    <location>
        <begin position="72"/>
        <end position="91"/>
    </location>
</feature>
<feature type="transmembrane region" description="Helical" evidence="6">
    <location>
        <begin position="97"/>
        <end position="119"/>
    </location>
</feature>
<comment type="subcellular location">
    <subcellularLocation>
        <location evidence="1">Membrane</location>
        <topology evidence="1">Multi-pass membrane protein</topology>
    </subcellularLocation>
</comment>
<sequence>MSDATDTPIKAYAGAIFAIGFLSAMDAAMKAVSIDYGALSALAWRALIAAPIVGAAYLLTRKTWPDRQAMRLHLIRGALMVPMSFTFFWGLTYVPMAQAIALAFIAPLLAAILAGPILGEEVGKRILGGSALAFVGVSTILFGQSQMDLGREALLGSISILGSAMLYAFNMLLMRKQSQGSGPVEIAFFYFAVAGVGFWLVSLVVGIPPFPADEVQALLVATGLSIAGMLGLAWAYARATAAYLSTSEYSGFLWAALFGFLVFGEVPSLWTMAGAVAIVIGCWIAVRPEVIEHPMEAA</sequence>
<keyword evidence="3 6" id="KW-0812">Transmembrane</keyword>
<dbReference type="Proteomes" id="UP000698028">
    <property type="component" value="Unassembled WGS sequence"/>
</dbReference>
<gene>
    <name evidence="8" type="ORF">KTQ36_00845</name>
</gene>
<reference evidence="8 9" key="1">
    <citation type="submission" date="2021-07" db="EMBL/GenBank/DDBJ databases">
        <title>The draft genome sequence of Sphingomicrobium sp. B8.</title>
        <authorList>
            <person name="Mu L."/>
        </authorList>
    </citation>
    <scope>NUCLEOTIDE SEQUENCE [LARGE SCALE GENOMIC DNA]</scope>
    <source>
        <strain evidence="8 9">B8</strain>
    </source>
</reference>
<keyword evidence="4 6" id="KW-1133">Transmembrane helix</keyword>
<dbReference type="RefSeq" id="WP_218631894.1">
    <property type="nucleotide sequence ID" value="NZ_JAHVAH010000001.1"/>
</dbReference>
<evidence type="ECO:0000313" key="8">
    <source>
        <dbReference type="EMBL" id="MBW0143839.1"/>
    </source>
</evidence>
<dbReference type="PANTHER" id="PTHR22911:SF6">
    <property type="entry name" value="SOLUTE CARRIER FAMILY 35 MEMBER G1"/>
    <property type="match status" value="1"/>
</dbReference>
<evidence type="ECO:0000256" key="1">
    <source>
        <dbReference type="ARBA" id="ARBA00004141"/>
    </source>
</evidence>
<evidence type="ECO:0000256" key="4">
    <source>
        <dbReference type="ARBA" id="ARBA00022989"/>
    </source>
</evidence>
<evidence type="ECO:0000313" key="9">
    <source>
        <dbReference type="Proteomes" id="UP000698028"/>
    </source>
</evidence>
<feature type="transmembrane region" description="Helical" evidence="6">
    <location>
        <begin position="243"/>
        <end position="263"/>
    </location>
</feature>
<dbReference type="PANTHER" id="PTHR22911">
    <property type="entry name" value="ACYL-MALONYL CONDENSING ENZYME-RELATED"/>
    <property type="match status" value="1"/>
</dbReference>
<evidence type="ECO:0000256" key="6">
    <source>
        <dbReference type="SAM" id="Phobius"/>
    </source>
</evidence>
<comment type="caution">
    <text evidence="8">The sequence shown here is derived from an EMBL/GenBank/DDBJ whole genome shotgun (WGS) entry which is preliminary data.</text>
</comment>
<feature type="transmembrane region" description="Helical" evidence="6">
    <location>
        <begin position="12"/>
        <end position="29"/>
    </location>
</feature>
<protein>
    <submittedName>
        <fullName evidence="8">DMT family transporter</fullName>
    </submittedName>
</protein>
<name>A0ABS6V2S0_9SPHN</name>
<evidence type="ECO:0000259" key="7">
    <source>
        <dbReference type="Pfam" id="PF00892"/>
    </source>
</evidence>
<feature type="domain" description="EamA" evidence="7">
    <location>
        <begin position="155"/>
        <end position="286"/>
    </location>
</feature>
<feature type="transmembrane region" description="Helical" evidence="6">
    <location>
        <begin position="269"/>
        <end position="286"/>
    </location>
</feature>
<dbReference type="Pfam" id="PF00892">
    <property type="entry name" value="EamA"/>
    <property type="match status" value="2"/>
</dbReference>
<feature type="transmembrane region" description="Helical" evidence="6">
    <location>
        <begin position="41"/>
        <end position="60"/>
    </location>
</feature>
<keyword evidence="9" id="KW-1185">Reference proteome</keyword>
<keyword evidence="5 6" id="KW-0472">Membrane</keyword>
<feature type="domain" description="EamA" evidence="7">
    <location>
        <begin position="14"/>
        <end position="141"/>
    </location>
</feature>
<feature type="transmembrane region" description="Helical" evidence="6">
    <location>
        <begin position="186"/>
        <end position="205"/>
    </location>
</feature>
<proteinExistence type="inferred from homology"/>
<organism evidence="8 9">
    <name type="scientific">Sphingomicrobium clamense</name>
    <dbReference type="NCBI Taxonomy" id="2851013"/>
    <lineage>
        <taxon>Bacteria</taxon>
        <taxon>Pseudomonadati</taxon>
        <taxon>Pseudomonadota</taxon>
        <taxon>Alphaproteobacteria</taxon>
        <taxon>Sphingomonadales</taxon>
        <taxon>Sphingomonadaceae</taxon>
        <taxon>Sphingomicrobium</taxon>
    </lineage>
</organism>
<evidence type="ECO:0000256" key="5">
    <source>
        <dbReference type="ARBA" id="ARBA00023136"/>
    </source>
</evidence>
<evidence type="ECO:0000256" key="2">
    <source>
        <dbReference type="ARBA" id="ARBA00009853"/>
    </source>
</evidence>
<feature type="transmembrane region" description="Helical" evidence="6">
    <location>
        <begin position="153"/>
        <end position="174"/>
    </location>
</feature>
<comment type="similarity">
    <text evidence="2">Belongs to the drug/metabolite transporter (DMT) superfamily. 10 TMS drug/metabolite exporter (DME) (TC 2.A.7.3) family.</text>
</comment>
<dbReference type="EMBL" id="JAHVAH010000001">
    <property type="protein sequence ID" value="MBW0143839.1"/>
    <property type="molecule type" value="Genomic_DNA"/>
</dbReference>
<evidence type="ECO:0000256" key="3">
    <source>
        <dbReference type="ARBA" id="ARBA00022692"/>
    </source>
</evidence>
<feature type="transmembrane region" description="Helical" evidence="6">
    <location>
        <begin position="217"/>
        <end position="236"/>
    </location>
</feature>
<feature type="transmembrane region" description="Helical" evidence="6">
    <location>
        <begin position="126"/>
        <end position="147"/>
    </location>
</feature>
<accession>A0ABS6V2S0</accession>